<dbReference type="SUPFAM" id="SSF48295">
    <property type="entry name" value="TrpR-like"/>
    <property type="match status" value="3"/>
</dbReference>
<dbReference type="PANTHER" id="PTHR46889">
    <property type="entry name" value="TRANSPOSASE INSF FOR INSERTION SEQUENCE IS3B-RELATED"/>
    <property type="match status" value="1"/>
</dbReference>
<dbReference type="AlphaFoldDB" id="A0A221MCD8"/>
<dbReference type="Pfam" id="PF13276">
    <property type="entry name" value="HTH_21"/>
    <property type="match status" value="1"/>
</dbReference>
<keyword evidence="5" id="KW-1185">Reference proteome</keyword>
<evidence type="ECO:0000313" key="4">
    <source>
        <dbReference type="EMBL" id="ASN05336.1"/>
    </source>
</evidence>
<organism evidence="4 5">
    <name type="scientific">Virgibacillus necropolis</name>
    <dbReference type="NCBI Taxonomy" id="163877"/>
    <lineage>
        <taxon>Bacteria</taxon>
        <taxon>Bacillati</taxon>
        <taxon>Bacillota</taxon>
        <taxon>Bacilli</taxon>
        <taxon>Bacillales</taxon>
        <taxon>Bacillaceae</taxon>
        <taxon>Virgibacillus</taxon>
    </lineage>
</organism>
<dbReference type="InterPro" id="IPR050900">
    <property type="entry name" value="Transposase_IS3/IS150/IS904"/>
</dbReference>
<name>A0A221MCD8_9BACI</name>
<dbReference type="SUPFAM" id="SSF53098">
    <property type="entry name" value="Ribonuclease H-like"/>
    <property type="match status" value="1"/>
</dbReference>
<dbReference type="InterPro" id="IPR036397">
    <property type="entry name" value="RNaseH_sf"/>
</dbReference>
<dbReference type="NCBIfam" id="NF033516">
    <property type="entry name" value="transpos_IS3"/>
    <property type="match status" value="1"/>
</dbReference>
<dbReference type="PANTHER" id="PTHR46889:SF4">
    <property type="entry name" value="TRANSPOSASE INSO FOR INSERTION SEQUENCE ELEMENT IS911B-RELATED"/>
    <property type="match status" value="1"/>
</dbReference>
<evidence type="ECO:0000256" key="2">
    <source>
        <dbReference type="SAM" id="Coils"/>
    </source>
</evidence>
<dbReference type="Pfam" id="PF13333">
    <property type="entry name" value="rve_2"/>
    <property type="match status" value="1"/>
</dbReference>
<feature type="domain" description="Integrase catalytic" evidence="3">
    <location>
        <begin position="357"/>
        <end position="520"/>
    </location>
</feature>
<dbReference type="InterPro" id="IPR010921">
    <property type="entry name" value="Trp_repressor/repl_initiator"/>
</dbReference>
<sequence>MARMKYPKAKKMAILALYKDGHHSIADISAKFFVNPGTIRDWKRRYEVNGEDGLEEAISWKSYSKELKLAAVNDYLLGHNSLSEVIQKYNISSTAVLRKWIKKYNSHRELNDTGKGMTNSMTNRRKTTLEERIQIVNYCLQHQKNYQLAAESYEVSYQQVYQWVKKFEANGEEALQDKRGRKKKEYELTAEEKFKLEMKRLERENERLRAEKYFFKKVRGTRKEGSLTSVRLQNKYKAIKDLHANENLPVILLCEFASVSRAAYYKWLQRTPTNRELENEAILQDIQAIYARVGGIYGYRRMKLNIDRIYHKKFNHKRIYRLMNIAGLKSVIRRKRKRYVPSSAQYVAENRLNREFTASKPNEKWVTDVTEFKLGNGRKTYLSAILDLYDGSIISYELGHSNNNKLVFQTLDQAITLLKENEHPLIHSDRGYQYTSHGFKRRIEKVKMIHSMSRVGKCIDNGPMESFWGTLKCEKYYLHKYETFEALQQAIDDYIQFYNNDRYQERLNGLSPLEYRVQAA</sequence>
<dbReference type="EMBL" id="CP022437">
    <property type="protein sequence ID" value="ASN05336.1"/>
    <property type="molecule type" value="Genomic_DNA"/>
</dbReference>
<dbReference type="InterPro" id="IPR048020">
    <property type="entry name" value="Transpos_IS3"/>
</dbReference>
<dbReference type="KEGG" id="vne:CFK40_10080"/>
<keyword evidence="2" id="KW-0175">Coiled coil</keyword>
<dbReference type="OrthoDB" id="9781005at2"/>
<dbReference type="Gene3D" id="1.10.10.10">
    <property type="entry name" value="Winged helix-like DNA-binding domain superfamily/Winged helix DNA-binding domain"/>
    <property type="match status" value="3"/>
</dbReference>
<accession>A0A221MCD8</accession>
<dbReference type="GO" id="GO:0015074">
    <property type="term" value="P:DNA integration"/>
    <property type="evidence" value="ECO:0007669"/>
    <property type="project" value="InterPro"/>
</dbReference>
<dbReference type="InterPro" id="IPR036388">
    <property type="entry name" value="WH-like_DNA-bd_sf"/>
</dbReference>
<evidence type="ECO:0000259" key="3">
    <source>
        <dbReference type="PROSITE" id="PS50994"/>
    </source>
</evidence>
<dbReference type="RefSeq" id="WP_089532186.1">
    <property type="nucleotide sequence ID" value="NZ_CP022437.1"/>
</dbReference>
<dbReference type="InterPro" id="IPR055247">
    <property type="entry name" value="InsJ-like_HTH"/>
</dbReference>
<dbReference type="Proteomes" id="UP000204391">
    <property type="component" value="Chromosome"/>
</dbReference>
<dbReference type="Pfam" id="PF00665">
    <property type="entry name" value="rve"/>
    <property type="match status" value="1"/>
</dbReference>
<dbReference type="Pfam" id="PF13518">
    <property type="entry name" value="HTH_28"/>
    <property type="match status" value="2"/>
</dbReference>
<gene>
    <name evidence="4" type="ORF">CFK40_10080</name>
</gene>
<dbReference type="Gene3D" id="3.30.420.10">
    <property type="entry name" value="Ribonuclease H-like superfamily/Ribonuclease H"/>
    <property type="match status" value="1"/>
</dbReference>
<dbReference type="InterPro" id="IPR025948">
    <property type="entry name" value="HTH-like_dom"/>
</dbReference>
<dbReference type="InterPro" id="IPR001584">
    <property type="entry name" value="Integrase_cat-core"/>
</dbReference>
<evidence type="ECO:0000256" key="1">
    <source>
        <dbReference type="ARBA" id="ARBA00002286"/>
    </source>
</evidence>
<dbReference type="GO" id="GO:0043565">
    <property type="term" value="F:sequence-specific DNA binding"/>
    <property type="evidence" value="ECO:0007669"/>
    <property type="project" value="InterPro"/>
</dbReference>
<reference evidence="4 5" key="1">
    <citation type="journal article" date="2003" name="Int. J. Syst. Evol. Microbiol.">
        <title>Virgibacillus carmonensis sp. nov., Virgibacillus necropolis sp. nov. and Virgibacillus picturae sp. nov., three novel species isolated from deteriorated mural paintings, transfer of the species of the genus salibacillus to Virgibacillus, as Virgibacillus marismortui comb. nov. and Virgibacillus salexigens comb. nov., and emended description of the genus Virgibacillus.</title>
        <authorList>
            <person name="Heyrman J."/>
            <person name="Logan N.A."/>
            <person name="Busse H.J."/>
            <person name="Balcaen A."/>
            <person name="Lebbe L."/>
            <person name="Rodriguez-Diaz M."/>
            <person name="Swings J."/>
            <person name="De Vos P."/>
        </authorList>
    </citation>
    <scope>NUCLEOTIDE SEQUENCE [LARGE SCALE GENOMIC DNA]</scope>
    <source>
        <strain evidence="4 5">LMG 19488</strain>
    </source>
</reference>
<dbReference type="PROSITE" id="PS50994">
    <property type="entry name" value="INTEGRASE"/>
    <property type="match status" value="1"/>
</dbReference>
<evidence type="ECO:0000313" key="5">
    <source>
        <dbReference type="Proteomes" id="UP000204391"/>
    </source>
</evidence>
<protein>
    <submittedName>
        <fullName evidence="4">IS3 family transposase</fullName>
    </submittedName>
</protein>
<feature type="coiled-coil region" evidence="2">
    <location>
        <begin position="191"/>
        <end position="218"/>
    </location>
</feature>
<comment type="function">
    <text evidence="1">Involved in the transposition of the insertion sequence.</text>
</comment>
<proteinExistence type="predicted"/>
<dbReference type="InterPro" id="IPR012337">
    <property type="entry name" value="RNaseH-like_sf"/>
</dbReference>